<dbReference type="Gene3D" id="2.20.25.80">
    <property type="entry name" value="WRKY domain"/>
    <property type="match status" value="2"/>
</dbReference>
<feature type="region of interest" description="Disordered" evidence="7">
    <location>
        <begin position="472"/>
        <end position="553"/>
    </location>
</feature>
<feature type="domain" description="WRKY" evidence="8">
    <location>
        <begin position="385"/>
        <end position="450"/>
    </location>
</feature>
<feature type="compositionally biased region" description="Basic and acidic residues" evidence="7">
    <location>
        <begin position="496"/>
        <end position="506"/>
    </location>
</feature>
<dbReference type="GO" id="GO:0043565">
    <property type="term" value="F:sequence-specific DNA binding"/>
    <property type="evidence" value="ECO:0007669"/>
    <property type="project" value="InterPro"/>
</dbReference>
<sequence>MAEGETPGGERAGAAGRNIAIPVQAPAVEVKAESLARSDRQAGGPSGSVKPVSETLVGTKPSASLPPIAVSGASASGDCRSFSQLLAGAMASPAGSSGSSPILAVPVDAVRLPVVAVPCFLAPAALLESRGFTGQFAMTHQAVLATVTAQAQMQLQAGYPSPSGTLPSSFQQVLSPVSSPVPHPKMLPAPEENACSQESEQTPSTDQKSQSTHAFMKNSSDDGYNWRKYGQKQVKSTERARSYYRCTNADCSAKKKVERCPDGKVTEVQYRGQHNHEPSRKPKLPKERGIQSCGSYGVAEQLDVPCIESRESYPSTSKVEQNSGNETSEQQLYCSSDCEGDMGIKAEEDLCDEPEPKRRISENTVTNLVSPLKAVKEPKSVVQTAAVGHVNDGYKWRKYGQKIVKGNPNPRSYYRCTHDGCPVRKHVERSTDDVKSFVITYEGQHNHDLPSLKIGTDPPSISVIAADKSNKSDCFRDKRTSSNSPLDVKKHSSGKKAMEIVGEKALESAQTLLSMGCSPSTSGEEEEEGSANSDGMKSPLFNEKSAPVPVQNS</sequence>
<feature type="compositionally biased region" description="Polar residues" evidence="7">
    <location>
        <begin position="194"/>
        <end position="222"/>
    </location>
</feature>
<feature type="region of interest" description="Disordered" evidence="7">
    <location>
        <begin position="311"/>
        <end position="330"/>
    </location>
</feature>
<evidence type="ECO:0000256" key="1">
    <source>
        <dbReference type="ARBA" id="ARBA00004123"/>
    </source>
</evidence>
<evidence type="ECO:0000256" key="5">
    <source>
        <dbReference type="ARBA" id="ARBA00023163"/>
    </source>
</evidence>
<name>A0A2I0ABH5_9ASPA</name>
<keyword evidence="2" id="KW-0677">Repeat</keyword>
<dbReference type="STRING" id="1088818.A0A2I0ABH5"/>
<dbReference type="GO" id="GO:0003700">
    <property type="term" value="F:DNA-binding transcription factor activity"/>
    <property type="evidence" value="ECO:0007669"/>
    <property type="project" value="InterPro"/>
</dbReference>
<feature type="compositionally biased region" description="Low complexity" evidence="7">
    <location>
        <begin position="167"/>
        <end position="178"/>
    </location>
</feature>
<dbReference type="EMBL" id="KZ452001">
    <property type="protein sequence ID" value="PKA52902.1"/>
    <property type="molecule type" value="Genomic_DNA"/>
</dbReference>
<evidence type="ECO:0000256" key="4">
    <source>
        <dbReference type="ARBA" id="ARBA00023125"/>
    </source>
</evidence>
<organism evidence="9 10">
    <name type="scientific">Apostasia shenzhenica</name>
    <dbReference type="NCBI Taxonomy" id="1088818"/>
    <lineage>
        <taxon>Eukaryota</taxon>
        <taxon>Viridiplantae</taxon>
        <taxon>Streptophyta</taxon>
        <taxon>Embryophyta</taxon>
        <taxon>Tracheophyta</taxon>
        <taxon>Spermatophyta</taxon>
        <taxon>Magnoliopsida</taxon>
        <taxon>Liliopsida</taxon>
        <taxon>Asparagales</taxon>
        <taxon>Orchidaceae</taxon>
        <taxon>Apostasioideae</taxon>
        <taxon>Apostasia</taxon>
    </lineage>
</organism>
<keyword evidence="10" id="KW-1185">Reference proteome</keyword>
<keyword evidence="4" id="KW-0238">DNA-binding</keyword>
<accession>A0A2I0ABH5</accession>
<dbReference type="GO" id="GO:0005634">
    <property type="term" value="C:nucleus"/>
    <property type="evidence" value="ECO:0007669"/>
    <property type="project" value="UniProtKB-SubCell"/>
</dbReference>
<evidence type="ECO:0000256" key="7">
    <source>
        <dbReference type="SAM" id="MobiDB-lite"/>
    </source>
</evidence>
<dbReference type="PROSITE" id="PS50811">
    <property type="entry name" value="WRKY"/>
    <property type="match status" value="2"/>
</dbReference>
<feature type="region of interest" description="Disordered" evidence="7">
    <location>
        <begin position="269"/>
        <end position="290"/>
    </location>
</feature>
<keyword evidence="6" id="KW-0539">Nucleus</keyword>
<feature type="domain" description="WRKY" evidence="8">
    <location>
        <begin position="221"/>
        <end position="279"/>
    </location>
</feature>
<keyword evidence="5" id="KW-0804">Transcription</keyword>
<dbReference type="InterPro" id="IPR044810">
    <property type="entry name" value="WRKY_plant"/>
</dbReference>
<dbReference type="Proteomes" id="UP000236161">
    <property type="component" value="Unassembled WGS sequence"/>
</dbReference>
<dbReference type="FunFam" id="2.20.25.80:FF:000006">
    <property type="entry name" value="WRKY transcription factor"/>
    <property type="match status" value="2"/>
</dbReference>
<dbReference type="PANTHER" id="PTHR31221">
    <property type="entry name" value="WRKY TRANSCRIPTION FACTOR PROTEIN 1-RELATED"/>
    <property type="match status" value="1"/>
</dbReference>
<feature type="compositionally biased region" description="Polar residues" evidence="7">
    <location>
        <begin position="312"/>
        <end position="330"/>
    </location>
</feature>
<keyword evidence="3" id="KW-0805">Transcription regulation</keyword>
<comment type="subcellular location">
    <subcellularLocation>
        <location evidence="1">Nucleus</location>
    </subcellularLocation>
</comment>
<feature type="region of interest" description="Disordered" evidence="7">
    <location>
        <begin position="32"/>
        <end position="63"/>
    </location>
</feature>
<evidence type="ECO:0000259" key="8">
    <source>
        <dbReference type="PROSITE" id="PS50811"/>
    </source>
</evidence>
<proteinExistence type="predicted"/>
<dbReference type="AlphaFoldDB" id="A0A2I0ABH5"/>
<evidence type="ECO:0000256" key="3">
    <source>
        <dbReference type="ARBA" id="ARBA00023015"/>
    </source>
</evidence>
<dbReference type="PANTHER" id="PTHR31221:SF309">
    <property type="entry name" value="WRKY TRANSCRIPTION FACTOR 32-RELATED"/>
    <property type="match status" value="1"/>
</dbReference>
<feature type="region of interest" description="Disordered" evidence="7">
    <location>
        <begin position="166"/>
        <end position="227"/>
    </location>
</feature>
<evidence type="ECO:0000313" key="9">
    <source>
        <dbReference type="EMBL" id="PKA52902.1"/>
    </source>
</evidence>
<dbReference type="SUPFAM" id="SSF118290">
    <property type="entry name" value="WRKY DNA-binding domain"/>
    <property type="match status" value="2"/>
</dbReference>
<gene>
    <name evidence="9" type="primary">WRKY4</name>
    <name evidence="9" type="ORF">AXF42_Ash001883</name>
</gene>
<feature type="compositionally biased region" description="Basic and acidic residues" evidence="7">
    <location>
        <begin position="274"/>
        <end position="289"/>
    </location>
</feature>
<evidence type="ECO:0000256" key="2">
    <source>
        <dbReference type="ARBA" id="ARBA00022737"/>
    </source>
</evidence>
<dbReference type="InterPro" id="IPR036576">
    <property type="entry name" value="WRKY_dom_sf"/>
</dbReference>
<dbReference type="InterPro" id="IPR003657">
    <property type="entry name" value="WRKY_dom"/>
</dbReference>
<dbReference type="Pfam" id="PF03106">
    <property type="entry name" value="WRKY"/>
    <property type="match status" value="2"/>
</dbReference>
<dbReference type="OrthoDB" id="764896at2759"/>
<reference evidence="9 10" key="1">
    <citation type="journal article" date="2017" name="Nature">
        <title>The Apostasia genome and the evolution of orchids.</title>
        <authorList>
            <person name="Zhang G.Q."/>
            <person name="Liu K.W."/>
            <person name="Li Z."/>
            <person name="Lohaus R."/>
            <person name="Hsiao Y.Y."/>
            <person name="Niu S.C."/>
            <person name="Wang J.Y."/>
            <person name="Lin Y.C."/>
            <person name="Xu Q."/>
            <person name="Chen L.J."/>
            <person name="Yoshida K."/>
            <person name="Fujiwara S."/>
            <person name="Wang Z.W."/>
            <person name="Zhang Y.Q."/>
            <person name="Mitsuda N."/>
            <person name="Wang M."/>
            <person name="Liu G.H."/>
            <person name="Pecoraro L."/>
            <person name="Huang H.X."/>
            <person name="Xiao X.J."/>
            <person name="Lin M."/>
            <person name="Wu X.Y."/>
            <person name="Wu W.L."/>
            <person name="Chen Y.Y."/>
            <person name="Chang S.B."/>
            <person name="Sakamoto S."/>
            <person name="Ohme-Takagi M."/>
            <person name="Yagi M."/>
            <person name="Zeng S.J."/>
            <person name="Shen C.Y."/>
            <person name="Yeh C.M."/>
            <person name="Luo Y.B."/>
            <person name="Tsai W.C."/>
            <person name="Van de Peer Y."/>
            <person name="Liu Z.J."/>
        </authorList>
    </citation>
    <scope>NUCLEOTIDE SEQUENCE [LARGE SCALE GENOMIC DNA]</scope>
    <source>
        <strain evidence="10">cv. Shenzhen</strain>
        <tissue evidence="9">Stem</tissue>
    </source>
</reference>
<dbReference type="SMART" id="SM00774">
    <property type="entry name" value="WRKY"/>
    <property type="match status" value="2"/>
</dbReference>
<evidence type="ECO:0000313" key="10">
    <source>
        <dbReference type="Proteomes" id="UP000236161"/>
    </source>
</evidence>
<evidence type="ECO:0000256" key="6">
    <source>
        <dbReference type="ARBA" id="ARBA00023242"/>
    </source>
</evidence>
<protein>
    <submittedName>
        <fullName evidence="9">Putative WRKY transcription factor 4</fullName>
    </submittedName>
</protein>